<reference evidence="2 3" key="1">
    <citation type="submission" date="2016-10" db="EMBL/GenBank/DDBJ databases">
        <title>Search of new enzymes for the oxidation of sulfur compounds.</title>
        <authorList>
            <person name="Novo A."/>
            <person name="Moreira I.S."/>
            <person name="Castro P.M."/>
        </authorList>
    </citation>
    <scope>NUCLEOTIDE SEQUENCE [LARGE SCALE GENOMIC DNA]</scope>
    <source>
        <strain evidence="2 3">A9</strain>
    </source>
</reference>
<gene>
    <name evidence="2" type="ORF">A9HBioS_2387</name>
</gene>
<proteinExistence type="predicted"/>
<comment type="caution">
    <text evidence="2">The sequence shown here is derived from an EMBL/GenBank/DDBJ whole genome shotgun (WGS) entry which is preliminary data.</text>
</comment>
<evidence type="ECO:0000313" key="3">
    <source>
        <dbReference type="Proteomes" id="UP000288002"/>
    </source>
</evidence>
<organism evidence="2 3">
    <name type="scientific">Pseudomonas koreensis</name>
    <dbReference type="NCBI Taxonomy" id="198620"/>
    <lineage>
        <taxon>Bacteria</taxon>
        <taxon>Pseudomonadati</taxon>
        <taxon>Pseudomonadota</taxon>
        <taxon>Gammaproteobacteria</taxon>
        <taxon>Pseudomonadales</taxon>
        <taxon>Pseudomonadaceae</taxon>
        <taxon>Pseudomonas</taxon>
    </lineage>
</organism>
<dbReference type="PROSITE" id="PS51257">
    <property type="entry name" value="PROKAR_LIPOPROTEIN"/>
    <property type="match status" value="1"/>
</dbReference>
<dbReference type="Proteomes" id="UP000288002">
    <property type="component" value="Unassembled WGS sequence"/>
</dbReference>
<dbReference type="AlphaFoldDB" id="A0AA94EPA2"/>
<evidence type="ECO:0008006" key="4">
    <source>
        <dbReference type="Google" id="ProtNLM"/>
    </source>
</evidence>
<protein>
    <recommendedName>
        <fullName evidence="4">Efflux transporter periplasmic adaptor subunit</fullName>
    </recommendedName>
</protein>
<evidence type="ECO:0000313" key="2">
    <source>
        <dbReference type="EMBL" id="RVD77920.1"/>
    </source>
</evidence>
<name>A0AA94EPA2_9PSED</name>
<accession>A0AA94EPA2</accession>
<keyword evidence="1" id="KW-0732">Signal</keyword>
<evidence type="ECO:0000256" key="1">
    <source>
        <dbReference type="SAM" id="SignalP"/>
    </source>
</evidence>
<feature type="signal peptide" evidence="1">
    <location>
        <begin position="1"/>
        <end position="22"/>
    </location>
</feature>
<dbReference type="EMBL" id="MKWS01000006">
    <property type="protein sequence ID" value="RVD77920.1"/>
    <property type="molecule type" value="Genomic_DNA"/>
</dbReference>
<sequence length="42" mass="4553">MKTQTTLIRSMLLICFLGLMTACDGGEKFATADSAEHGHSHE</sequence>
<feature type="chain" id="PRO_5041726001" description="Efflux transporter periplasmic adaptor subunit" evidence="1">
    <location>
        <begin position="23"/>
        <end position="42"/>
    </location>
</feature>